<dbReference type="EMBL" id="VSRR010066872">
    <property type="protein sequence ID" value="MPC84940.1"/>
    <property type="molecule type" value="Genomic_DNA"/>
</dbReference>
<organism evidence="1 2">
    <name type="scientific">Portunus trituberculatus</name>
    <name type="common">Swimming crab</name>
    <name type="synonym">Neptunus trituberculatus</name>
    <dbReference type="NCBI Taxonomy" id="210409"/>
    <lineage>
        <taxon>Eukaryota</taxon>
        <taxon>Metazoa</taxon>
        <taxon>Ecdysozoa</taxon>
        <taxon>Arthropoda</taxon>
        <taxon>Crustacea</taxon>
        <taxon>Multicrustacea</taxon>
        <taxon>Malacostraca</taxon>
        <taxon>Eumalacostraca</taxon>
        <taxon>Eucarida</taxon>
        <taxon>Decapoda</taxon>
        <taxon>Pleocyemata</taxon>
        <taxon>Brachyura</taxon>
        <taxon>Eubrachyura</taxon>
        <taxon>Portunoidea</taxon>
        <taxon>Portunidae</taxon>
        <taxon>Portuninae</taxon>
        <taxon>Portunus</taxon>
    </lineage>
</organism>
<protein>
    <submittedName>
        <fullName evidence="1">Uncharacterized protein</fullName>
    </submittedName>
</protein>
<gene>
    <name evidence="1" type="ORF">E2C01_079694</name>
</gene>
<dbReference type="AlphaFoldDB" id="A0A5B7IK82"/>
<evidence type="ECO:0000313" key="2">
    <source>
        <dbReference type="Proteomes" id="UP000324222"/>
    </source>
</evidence>
<accession>A0A5B7IK82</accession>
<reference evidence="1 2" key="1">
    <citation type="submission" date="2019-05" db="EMBL/GenBank/DDBJ databases">
        <title>Another draft genome of Portunus trituberculatus and its Hox gene families provides insights of decapod evolution.</title>
        <authorList>
            <person name="Jeong J.-H."/>
            <person name="Song I."/>
            <person name="Kim S."/>
            <person name="Choi T."/>
            <person name="Kim D."/>
            <person name="Ryu S."/>
            <person name="Kim W."/>
        </authorList>
    </citation>
    <scope>NUCLEOTIDE SEQUENCE [LARGE SCALE GENOMIC DNA]</scope>
    <source>
        <tissue evidence="1">Muscle</tissue>
    </source>
</reference>
<dbReference type="OrthoDB" id="1933483at2759"/>
<evidence type="ECO:0000313" key="1">
    <source>
        <dbReference type="EMBL" id="MPC84940.1"/>
    </source>
</evidence>
<keyword evidence="2" id="KW-1185">Reference proteome</keyword>
<comment type="caution">
    <text evidence="1">The sequence shown here is derived from an EMBL/GenBank/DDBJ whole genome shotgun (WGS) entry which is preliminary data.</text>
</comment>
<sequence>MISTAFLIESADLKMVDNRWSQAMVGSNAISFFASLVSVNNIQLHFESKRLPDLLSNAK</sequence>
<proteinExistence type="predicted"/>
<dbReference type="Proteomes" id="UP000324222">
    <property type="component" value="Unassembled WGS sequence"/>
</dbReference>
<name>A0A5B7IK82_PORTR</name>